<feature type="compositionally biased region" description="Basic and acidic residues" evidence="1">
    <location>
        <begin position="228"/>
        <end position="273"/>
    </location>
</feature>
<evidence type="ECO:0000313" key="3">
    <source>
        <dbReference type="Proteomes" id="UP000694044"/>
    </source>
</evidence>
<proteinExistence type="predicted"/>
<dbReference type="Proteomes" id="UP000694044">
    <property type="component" value="Unassembled WGS sequence"/>
</dbReference>
<comment type="caution">
    <text evidence="2">The sequence shown here is derived from an EMBL/GenBank/DDBJ whole genome shotgun (WGS) entry which is preliminary data.</text>
</comment>
<sequence length="293" mass="33758">MVFRFSEDYDKELIREVIKQKPFAAKYGEAGAVWVQVAEQVSSAIKRVSTLDVDLTEKQVQDRVRLLKKNWRAGEIRSTLGSGIEEDTEATNEQSHYETLAGLVAQYVQLKDAHKGDKKAQRDKKKADEAGADRCASQIVEEAMVRRALRGEGLLTISPDSEDDASLVDDASSVPSSPSAQSTTSNSASNNRRKSTFQIEVERQEKRLCADMEMRREQFEQQLQMQQRQHEERLAFEREQHESRMRLELERERMRERSEERTQRSREEAEERNRQLILQCAQIFGKSFSKQGA</sequence>
<keyword evidence="3" id="KW-1185">Reference proteome</keyword>
<feature type="compositionally biased region" description="Basic and acidic residues" evidence="1">
    <location>
        <begin position="114"/>
        <end position="132"/>
    </location>
</feature>
<gene>
    <name evidence="2" type="ORF">PHYPSEUDO_002714</name>
</gene>
<protein>
    <submittedName>
        <fullName evidence="2">Uncharacterized protein</fullName>
    </submittedName>
</protein>
<accession>A0A8T1WHJ9</accession>
<dbReference type="PANTHER" id="PTHR37558">
    <property type="entry name" value="HTH CENPB-TYPE DOMAIN-CONTAINING PROTEIN"/>
    <property type="match status" value="1"/>
</dbReference>
<dbReference type="AlphaFoldDB" id="A0A8T1WHJ9"/>
<feature type="region of interest" description="Disordered" evidence="1">
    <location>
        <begin position="220"/>
        <end position="273"/>
    </location>
</feature>
<dbReference type="EMBL" id="JAGDFM010000015">
    <property type="protein sequence ID" value="KAG7392008.1"/>
    <property type="molecule type" value="Genomic_DNA"/>
</dbReference>
<feature type="region of interest" description="Disordered" evidence="1">
    <location>
        <begin position="114"/>
        <end position="133"/>
    </location>
</feature>
<organism evidence="2 3">
    <name type="scientific">Phytophthora pseudosyringae</name>
    <dbReference type="NCBI Taxonomy" id="221518"/>
    <lineage>
        <taxon>Eukaryota</taxon>
        <taxon>Sar</taxon>
        <taxon>Stramenopiles</taxon>
        <taxon>Oomycota</taxon>
        <taxon>Peronosporomycetes</taxon>
        <taxon>Peronosporales</taxon>
        <taxon>Peronosporaceae</taxon>
        <taxon>Phytophthora</taxon>
    </lineage>
</organism>
<feature type="region of interest" description="Disordered" evidence="1">
    <location>
        <begin position="156"/>
        <end position="199"/>
    </location>
</feature>
<dbReference type="OrthoDB" id="114449at2759"/>
<name>A0A8T1WHJ9_9STRA</name>
<evidence type="ECO:0000256" key="1">
    <source>
        <dbReference type="SAM" id="MobiDB-lite"/>
    </source>
</evidence>
<reference evidence="2" key="1">
    <citation type="submission" date="2021-02" db="EMBL/GenBank/DDBJ databases">
        <authorList>
            <person name="Palmer J.M."/>
        </authorList>
    </citation>
    <scope>NUCLEOTIDE SEQUENCE</scope>
    <source>
        <strain evidence="2">SCRP734</strain>
    </source>
</reference>
<dbReference type="PANTHER" id="PTHR37558:SF1">
    <property type="entry name" value="HTH CENPB-TYPE DOMAIN-CONTAINING PROTEIN"/>
    <property type="match status" value="1"/>
</dbReference>
<evidence type="ECO:0000313" key="2">
    <source>
        <dbReference type="EMBL" id="KAG7392008.1"/>
    </source>
</evidence>
<feature type="compositionally biased region" description="Low complexity" evidence="1">
    <location>
        <begin position="168"/>
        <end position="190"/>
    </location>
</feature>